<proteinExistence type="predicted"/>
<evidence type="ECO:0000313" key="2">
    <source>
        <dbReference type="Proteomes" id="UP000263957"/>
    </source>
</evidence>
<evidence type="ECO:0000313" key="1">
    <source>
        <dbReference type="EMBL" id="HBQ49902.1"/>
    </source>
</evidence>
<dbReference type="EMBL" id="DOGS01000274">
    <property type="protein sequence ID" value="HBQ49902.1"/>
    <property type="molecule type" value="Genomic_DNA"/>
</dbReference>
<organism evidence="1 2">
    <name type="scientific">Hyphomonas atlantica</name>
    <dbReference type="NCBI Taxonomy" id="1280948"/>
    <lineage>
        <taxon>Bacteria</taxon>
        <taxon>Pseudomonadati</taxon>
        <taxon>Pseudomonadota</taxon>
        <taxon>Alphaproteobacteria</taxon>
        <taxon>Hyphomonadales</taxon>
        <taxon>Hyphomonadaceae</taxon>
        <taxon>Hyphomonas</taxon>
    </lineage>
</organism>
<feature type="non-terminal residue" evidence="1">
    <location>
        <position position="1"/>
    </location>
</feature>
<comment type="caution">
    <text evidence="1">The sequence shown here is derived from an EMBL/GenBank/DDBJ whole genome shotgun (WGS) entry which is preliminary data.</text>
</comment>
<dbReference type="Proteomes" id="UP000263957">
    <property type="component" value="Unassembled WGS sequence"/>
</dbReference>
<accession>A0A356WAD0</accession>
<protein>
    <submittedName>
        <fullName evidence="1">Uncharacterized protein</fullName>
    </submittedName>
</protein>
<name>A0A356WAD0_9PROT</name>
<gene>
    <name evidence="1" type="ORF">DD728_13675</name>
</gene>
<dbReference type="AlphaFoldDB" id="A0A356WAD0"/>
<sequence length="279" mass="30505">NGSGKKNGETAESAMIEIKISQELQYLAFFHYAFSLAQAKPLFQRTDMRPAMFRTLAVSASLIALAAPALAQSPLEQALAASADGPLYTFDLTLSSEDVEALMRVDPSQPEGERLSVISPEPEDWSEDFAKRVENMKANTDGEIWCQDFAENIPVADATLVSETDTTATYSFRPQPGAEPDDMDKIYKHLIGKVVVDKTAPGILNYEMMAEKPFKPMPVAKIKQFEMKVACDRAPDGRTHVSSLDVTVEGSAMMKSFSQSDRQIISNLTPIPNSGTGSK</sequence>
<reference evidence="1 2" key="1">
    <citation type="journal article" date="2018" name="Nat. Biotechnol.">
        <title>A standardized bacterial taxonomy based on genome phylogeny substantially revises the tree of life.</title>
        <authorList>
            <person name="Parks D.H."/>
            <person name="Chuvochina M."/>
            <person name="Waite D.W."/>
            <person name="Rinke C."/>
            <person name="Skarshewski A."/>
            <person name="Chaumeil P.A."/>
            <person name="Hugenholtz P."/>
        </authorList>
    </citation>
    <scope>NUCLEOTIDE SEQUENCE [LARGE SCALE GENOMIC DNA]</scope>
    <source>
        <strain evidence="1">UBA10378</strain>
    </source>
</reference>